<dbReference type="PANTHER" id="PTHR30349">
    <property type="entry name" value="PHAGE INTEGRASE-RELATED"/>
    <property type="match status" value="1"/>
</dbReference>
<keyword evidence="2" id="KW-0238">DNA-binding</keyword>
<evidence type="ECO:0000256" key="1">
    <source>
        <dbReference type="ARBA" id="ARBA00008857"/>
    </source>
</evidence>
<name>A0A941HRA6_9CLOT</name>
<protein>
    <submittedName>
        <fullName evidence="5">Tyrosine-type recombinase/integrase</fullName>
    </submittedName>
</protein>
<dbReference type="Gene3D" id="1.10.443.10">
    <property type="entry name" value="Intergrase catalytic core"/>
    <property type="match status" value="1"/>
</dbReference>
<evidence type="ECO:0000313" key="5">
    <source>
        <dbReference type="EMBL" id="MBR0577211.1"/>
    </source>
</evidence>
<dbReference type="SUPFAM" id="SSF56349">
    <property type="entry name" value="DNA breaking-rejoining enzymes"/>
    <property type="match status" value="1"/>
</dbReference>
<dbReference type="InterPro" id="IPR002104">
    <property type="entry name" value="Integrase_catalytic"/>
</dbReference>
<gene>
    <name evidence="5" type="ORF">KCG48_12880</name>
</gene>
<comment type="caution">
    <text evidence="5">The sequence shown here is derived from an EMBL/GenBank/DDBJ whole genome shotgun (WGS) entry which is preliminary data.</text>
</comment>
<evidence type="ECO:0000259" key="4">
    <source>
        <dbReference type="PROSITE" id="PS51898"/>
    </source>
</evidence>
<dbReference type="EMBL" id="JAGSCS010000023">
    <property type="protein sequence ID" value="MBR0577211.1"/>
    <property type="molecule type" value="Genomic_DNA"/>
</dbReference>
<comment type="similarity">
    <text evidence="1">Belongs to the 'phage' integrase family.</text>
</comment>
<organism evidence="5 6">
    <name type="scientific">Proteiniclasticum sediminis</name>
    <dbReference type="NCBI Taxonomy" id="2804028"/>
    <lineage>
        <taxon>Bacteria</taxon>
        <taxon>Bacillati</taxon>
        <taxon>Bacillota</taxon>
        <taxon>Clostridia</taxon>
        <taxon>Eubacteriales</taxon>
        <taxon>Clostridiaceae</taxon>
        <taxon>Proteiniclasticum</taxon>
    </lineage>
</organism>
<dbReference type="InterPro" id="IPR013762">
    <property type="entry name" value="Integrase-like_cat_sf"/>
</dbReference>
<dbReference type="InterPro" id="IPR011010">
    <property type="entry name" value="DNA_brk_join_enz"/>
</dbReference>
<dbReference type="Pfam" id="PF00589">
    <property type="entry name" value="Phage_integrase"/>
    <property type="match status" value="1"/>
</dbReference>
<dbReference type="InterPro" id="IPR050090">
    <property type="entry name" value="Tyrosine_recombinase_XerCD"/>
</dbReference>
<evidence type="ECO:0000313" key="6">
    <source>
        <dbReference type="Proteomes" id="UP000675379"/>
    </source>
</evidence>
<dbReference type="PANTHER" id="PTHR30349:SF41">
    <property type="entry name" value="INTEGRASE_RECOMBINASE PROTEIN MJ0367-RELATED"/>
    <property type="match status" value="1"/>
</dbReference>
<keyword evidence="3" id="KW-0233">DNA recombination</keyword>
<keyword evidence="6" id="KW-1185">Reference proteome</keyword>
<proteinExistence type="inferred from homology"/>
<evidence type="ECO:0000256" key="2">
    <source>
        <dbReference type="ARBA" id="ARBA00023125"/>
    </source>
</evidence>
<dbReference type="GO" id="GO:0006310">
    <property type="term" value="P:DNA recombination"/>
    <property type="evidence" value="ECO:0007669"/>
    <property type="project" value="UniProtKB-KW"/>
</dbReference>
<accession>A0A941HRA6</accession>
<dbReference type="GO" id="GO:0015074">
    <property type="term" value="P:DNA integration"/>
    <property type="evidence" value="ECO:0007669"/>
    <property type="project" value="InterPro"/>
</dbReference>
<dbReference type="Proteomes" id="UP000675379">
    <property type="component" value="Unassembled WGS sequence"/>
</dbReference>
<dbReference type="GO" id="GO:0003677">
    <property type="term" value="F:DNA binding"/>
    <property type="evidence" value="ECO:0007669"/>
    <property type="project" value="UniProtKB-KW"/>
</dbReference>
<feature type="domain" description="Tyr recombinase" evidence="4">
    <location>
        <begin position="106"/>
        <end position="308"/>
    </location>
</feature>
<dbReference type="RefSeq" id="WP_211802625.1">
    <property type="nucleotide sequence ID" value="NZ_JAGSCS010000023.1"/>
</dbReference>
<reference evidence="5" key="1">
    <citation type="submission" date="2021-04" db="EMBL/GenBank/DDBJ databases">
        <title>Proteiniclasticum sedimins sp. nov., an obligate anaerobic bacterium isolated from anaerobic sludge.</title>
        <authorList>
            <person name="Liu J."/>
        </authorList>
    </citation>
    <scope>NUCLEOTIDE SEQUENCE</scope>
    <source>
        <strain evidence="5">BAD-10</strain>
    </source>
</reference>
<evidence type="ECO:0000256" key="3">
    <source>
        <dbReference type="ARBA" id="ARBA00023172"/>
    </source>
</evidence>
<dbReference type="AlphaFoldDB" id="A0A941HRA6"/>
<sequence length="325" mass="37825">MNYTFQSVFSSSINGFIEFREAQGFTTGTTIKYLRRFDQYCMETTVKSANLTKALVDDWLQYEQNNGFIDMSGRSQSLRVFAKYLKGLGYDSYVIPTFLYRTKRTFVPYILSSKELADFFDAADRLQSWHCGDAFVAEVAPVIFRLIYTSGLRPQEACSLEDSDVNLKTGEILIRVNKRKKQRIIVVSDDMLQLLNEYVERRTQIFVRTPYFFPRIDGTKYTSQQLGAVCDRCWKMANPMIDAEYLPMLRPYDFRHSFASAALQRWINEGVDLFTMLPYLRTYMGHEHFSDTAYYIHILPERLISSPGINWGMIDSSVPEVSIWD</sequence>
<dbReference type="PROSITE" id="PS51898">
    <property type="entry name" value="TYR_RECOMBINASE"/>
    <property type="match status" value="1"/>
</dbReference>